<evidence type="ECO:0000313" key="10">
    <source>
        <dbReference type="EMBL" id="OXA59159.1"/>
    </source>
</evidence>
<feature type="region of interest" description="Disordered" evidence="7">
    <location>
        <begin position="265"/>
        <end position="382"/>
    </location>
</feature>
<name>A0A226ENU5_FOLCA</name>
<dbReference type="PROSITE" id="PS50102">
    <property type="entry name" value="RRM"/>
    <property type="match status" value="1"/>
</dbReference>
<comment type="caution">
    <text evidence="10">The sequence shown here is derived from an EMBL/GenBank/DDBJ whole genome shotgun (WGS) entry which is preliminary data.</text>
</comment>
<dbReference type="STRING" id="158441.A0A226ENU5"/>
<dbReference type="InterPro" id="IPR036388">
    <property type="entry name" value="WH-like_DNA-bd_sf"/>
</dbReference>
<evidence type="ECO:0000256" key="1">
    <source>
        <dbReference type="ARBA" id="ARBA00004123"/>
    </source>
</evidence>
<feature type="domain" description="RRM" evidence="8">
    <location>
        <begin position="180"/>
        <end position="264"/>
    </location>
</feature>
<dbReference type="InterPro" id="IPR006630">
    <property type="entry name" value="La_HTH"/>
</dbReference>
<sequence>MAESGVKIKVEKEDKDAVDSVKLAKKIKKEEDNCGEGVKKIKTEQGEDIVDSVKVQKTEIAGDKEETGDDANTGKKKRNRKRKRQLFLDICKQMEFYFSDANIKKNRLMLEMVSAAEFVPLEKFLDFNRIKSLTEKVTDLAKALTGTSESLTVSEDGTGVKRKVPYDPKKLKSDSEMEECTIYVENVPRLVDHAWLEKNFLNFGPIAYISLPKFKSGQPKGFAFIEFMRKESAQGCLEAYQGEGSILPDDMDPGQLMSVLTFNEEQKQNQNRATSDSGKSPAKVGQQNSRKRKLDDDPSNNSDSDRTKRPKESQSVRSTVSVTTPSSEVGTDTLTNPTSSVSVVEAEMGEDADENVHGAHGEKTKKKRKKRNKLTKTPEERMEGDSIHLRVMPKRTWRQLRNRYLNLQRQNMSKLKQQLREHNLREQYYKNCQVSEEPKSKHGNIVELHMDSPAESVEAFKRQIQVDLCGQSEEEAAISQLVKYVDYEEGGLVAYVRFGEDEFFADRFLTFVHNAEKVFKWSKILTVQESLEYKARVQEALKHKKKQQPRKKERGKDRLLRAAAKSSQHIRFDGPPDVTMTSIFNSDESNDESIAA</sequence>
<feature type="compositionally biased region" description="Polar residues" evidence="7">
    <location>
        <begin position="265"/>
        <end position="278"/>
    </location>
</feature>
<accession>A0A226ENU5</accession>
<keyword evidence="4" id="KW-0804">Transcription</keyword>
<evidence type="ECO:0000256" key="6">
    <source>
        <dbReference type="PROSITE-ProRule" id="PRU00332"/>
    </source>
</evidence>
<evidence type="ECO:0000256" key="3">
    <source>
        <dbReference type="ARBA" id="ARBA00023015"/>
    </source>
</evidence>
<feature type="region of interest" description="Disordered" evidence="7">
    <location>
        <begin position="55"/>
        <end position="78"/>
    </location>
</feature>
<dbReference type="SMART" id="SM00715">
    <property type="entry name" value="LA"/>
    <property type="match status" value="1"/>
</dbReference>
<dbReference type="PROSITE" id="PS50961">
    <property type="entry name" value="HTH_LA"/>
    <property type="match status" value="1"/>
</dbReference>
<dbReference type="Pfam" id="PF00076">
    <property type="entry name" value="RRM_1"/>
    <property type="match status" value="1"/>
</dbReference>
<dbReference type="CDD" id="cd07323">
    <property type="entry name" value="LAM"/>
    <property type="match status" value="1"/>
</dbReference>
<comment type="subcellular location">
    <subcellularLocation>
        <location evidence="1">Nucleus</location>
    </subcellularLocation>
</comment>
<dbReference type="GO" id="GO:0003723">
    <property type="term" value="F:RNA binding"/>
    <property type="evidence" value="ECO:0007669"/>
    <property type="project" value="UniProtKB-UniRule"/>
</dbReference>
<dbReference type="GO" id="GO:0006396">
    <property type="term" value="P:RNA processing"/>
    <property type="evidence" value="ECO:0007669"/>
    <property type="project" value="InterPro"/>
</dbReference>
<dbReference type="SMART" id="SM00360">
    <property type="entry name" value="RRM"/>
    <property type="match status" value="1"/>
</dbReference>
<organism evidence="10 11">
    <name type="scientific">Folsomia candida</name>
    <name type="common">Springtail</name>
    <dbReference type="NCBI Taxonomy" id="158441"/>
    <lineage>
        <taxon>Eukaryota</taxon>
        <taxon>Metazoa</taxon>
        <taxon>Ecdysozoa</taxon>
        <taxon>Arthropoda</taxon>
        <taxon>Hexapoda</taxon>
        <taxon>Collembola</taxon>
        <taxon>Entomobryomorpha</taxon>
        <taxon>Isotomoidea</taxon>
        <taxon>Isotomidae</taxon>
        <taxon>Proisotominae</taxon>
        <taxon>Folsomia</taxon>
    </lineage>
</organism>
<dbReference type="OMA" id="DICKQME"/>
<dbReference type="PANTHER" id="PTHR22792:SF62">
    <property type="entry name" value="LA-RELATED PROTEIN 7"/>
    <property type="match status" value="1"/>
</dbReference>
<dbReference type="InterPro" id="IPR045180">
    <property type="entry name" value="La_dom_prot"/>
</dbReference>
<dbReference type="SUPFAM" id="SSF54928">
    <property type="entry name" value="RNA-binding domain, RBD"/>
    <property type="match status" value="1"/>
</dbReference>
<feature type="compositionally biased region" description="Basic and acidic residues" evidence="7">
    <location>
        <begin position="55"/>
        <end position="65"/>
    </location>
</feature>
<feature type="compositionally biased region" description="Low complexity" evidence="7">
    <location>
        <begin position="315"/>
        <end position="331"/>
    </location>
</feature>
<dbReference type="GO" id="GO:1990904">
    <property type="term" value="C:ribonucleoprotein complex"/>
    <property type="evidence" value="ECO:0007669"/>
    <property type="project" value="InterPro"/>
</dbReference>
<dbReference type="EMBL" id="LNIX01000002">
    <property type="protein sequence ID" value="OXA59159.1"/>
    <property type="molecule type" value="Genomic_DNA"/>
</dbReference>
<dbReference type="Pfam" id="PF05383">
    <property type="entry name" value="La"/>
    <property type="match status" value="1"/>
</dbReference>
<evidence type="ECO:0000256" key="2">
    <source>
        <dbReference type="ARBA" id="ARBA00022884"/>
    </source>
</evidence>
<keyword evidence="3" id="KW-0805">Transcription regulation</keyword>
<gene>
    <name evidence="10" type="ORF">Fcan01_04228</name>
</gene>
<dbReference type="InterPro" id="IPR035979">
    <property type="entry name" value="RBD_domain_sf"/>
</dbReference>
<evidence type="ECO:0000259" key="9">
    <source>
        <dbReference type="PROSITE" id="PS50961"/>
    </source>
</evidence>
<evidence type="ECO:0000256" key="5">
    <source>
        <dbReference type="ARBA" id="ARBA00023242"/>
    </source>
</evidence>
<evidence type="ECO:0000259" key="8">
    <source>
        <dbReference type="PROSITE" id="PS50102"/>
    </source>
</evidence>
<evidence type="ECO:0000256" key="4">
    <source>
        <dbReference type="ARBA" id="ARBA00023163"/>
    </source>
</evidence>
<reference evidence="10 11" key="1">
    <citation type="submission" date="2015-12" db="EMBL/GenBank/DDBJ databases">
        <title>The genome of Folsomia candida.</title>
        <authorList>
            <person name="Faddeeva A."/>
            <person name="Derks M.F."/>
            <person name="Anvar Y."/>
            <person name="Smit S."/>
            <person name="Van Straalen N."/>
            <person name="Roelofs D."/>
        </authorList>
    </citation>
    <scope>NUCLEOTIDE SEQUENCE [LARGE SCALE GENOMIC DNA]</scope>
    <source>
        <strain evidence="10 11">VU population</strain>
        <tissue evidence="10">Whole body</tissue>
    </source>
</reference>
<protein>
    <submittedName>
        <fullName evidence="10">La-related protein 7</fullName>
    </submittedName>
</protein>
<dbReference type="InterPro" id="IPR036390">
    <property type="entry name" value="WH_DNA-bd_sf"/>
</dbReference>
<keyword evidence="11" id="KW-1185">Reference proteome</keyword>
<feature type="region of interest" description="Disordered" evidence="7">
    <location>
        <begin position="542"/>
        <end position="596"/>
    </location>
</feature>
<dbReference type="PRINTS" id="PR00302">
    <property type="entry name" value="LUPUSLA"/>
</dbReference>
<dbReference type="PANTHER" id="PTHR22792">
    <property type="entry name" value="LUPUS LA PROTEIN-RELATED"/>
    <property type="match status" value="1"/>
</dbReference>
<keyword evidence="5" id="KW-0539">Nucleus</keyword>
<dbReference type="GO" id="GO:0005634">
    <property type="term" value="C:nucleus"/>
    <property type="evidence" value="ECO:0007669"/>
    <property type="project" value="UniProtKB-SubCell"/>
</dbReference>
<dbReference type="InterPro" id="IPR000504">
    <property type="entry name" value="RRM_dom"/>
</dbReference>
<dbReference type="Proteomes" id="UP000198287">
    <property type="component" value="Unassembled WGS sequence"/>
</dbReference>
<dbReference type="SUPFAM" id="SSF46785">
    <property type="entry name" value="Winged helix' DNA-binding domain"/>
    <property type="match status" value="1"/>
</dbReference>
<evidence type="ECO:0000256" key="7">
    <source>
        <dbReference type="SAM" id="MobiDB-lite"/>
    </source>
</evidence>
<evidence type="ECO:0000313" key="11">
    <source>
        <dbReference type="Proteomes" id="UP000198287"/>
    </source>
</evidence>
<feature type="compositionally biased region" description="Basic and acidic residues" evidence="7">
    <location>
        <begin position="303"/>
        <end position="314"/>
    </location>
</feature>
<dbReference type="Gene3D" id="1.10.10.10">
    <property type="entry name" value="Winged helix-like DNA-binding domain superfamily/Winged helix DNA-binding domain"/>
    <property type="match status" value="1"/>
</dbReference>
<keyword evidence="2 6" id="KW-0694">RNA-binding</keyword>
<feature type="compositionally biased region" description="Basic residues" evidence="7">
    <location>
        <begin position="542"/>
        <end position="553"/>
    </location>
</feature>
<dbReference type="OrthoDB" id="439993at2759"/>
<feature type="domain" description="HTH La-type RNA-binding" evidence="9">
    <location>
        <begin position="80"/>
        <end position="171"/>
    </location>
</feature>
<dbReference type="Gene3D" id="3.30.70.330">
    <property type="match status" value="1"/>
</dbReference>
<dbReference type="InterPro" id="IPR012677">
    <property type="entry name" value="Nucleotide-bd_a/b_plait_sf"/>
</dbReference>
<proteinExistence type="predicted"/>
<feature type="compositionally biased region" description="Basic residues" evidence="7">
    <location>
        <begin position="363"/>
        <end position="374"/>
    </location>
</feature>
<dbReference type="InterPro" id="IPR002344">
    <property type="entry name" value="Lupus_La"/>
</dbReference>
<feature type="compositionally biased region" description="Polar residues" evidence="7">
    <location>
        <begin position="332"/>
        <end position="342"/>
    </location>
</feature>
<dbReference type="AlphaFoldDB" id="A0A226ENU5"/>